<comment type="caution">
    <text evidence="7">The sequence shown here is derived from an EMBL/GenBank/DDBJ whole genome shotgun (WGS) entry which is preliminary data.</text>
</comment>
<keyword evidence="4" id="KW-0560">Oxidoreductase</keyword>
<evidence type="ECO:0000256" key="2">
    <source>
        <dbReference type="ARBA" id="ARBA00022617"/>
    </source>
</evidence>
<dbReference type="GO" id="GO:0020037">
    <property type="term" value="F:heme binding"/>
    <property type="evidence" value="ECO:0007669"/>
    <property type="project" value="InterPro"/>
</dbReference>
<dbReference type="InterPro" id="IPR001128">
    <property type="entry name" value="Cyt_P450"/>
</dbReference>
<protein>
    <recommendedName>
        <fullName evidence="9">Cytochrome</fullName>
    </recommendedName>
</protein>
<keyword evidence="3" id="KW-0479">Metal-binding</keyword>
<comment type="similarity">
    <text evidence="1">Belongs to the cytochrome P450 family.</text>
</comment>
<dbReference type="InterPro" id="IPR036396">
    <property type="entry name" value="Cyt_P450_sf"/>
</dbReference>
<dbReference type="AlphaFoldDB" id="A0A1V2I0P4"/>
<dbReference type="Pfam" id="PF00067">
    <property type="entry name" value="p450"/>
    <property type="match status" value="1"/>
</dbReference>
<dbReference type="STRING" id="1834516.BL253_34430"/>
<sequence>MSDTTTVDLSDPVTFEGGVPHGFFDQLRRSSPVYWNPTTSGAPAGGFWALTRHADVSAVSRDTATFTSTEGMHYPTNPAEIPGMRDNVMFNDPPRHTRIRALASRGFSPRVVARFEDWVRERVRLILDSLPADEAFDAVPLIAAELPAQVIASVMGAPEEDRHRIVRWASDIFAREQPGGFERAQAALGQVFAYADELREVKRRNPAADMITELADTEHDGVPITDNEYRQFVMSLLIAGFETTHTLIGQSLRLMIEDPEIDEQVRTAVATVGSQRPVEEFLRYVTPAMQMARVARVDTVVGGTTIKAGEMAVMWYVAANRDPEVFPDPHRFDVSRRLAAHTSFGAGGAHFCIGNHLARLEGRVLLDEIVQRDLRFRPAGTPKRGHTVFINALVELPVALA</sequence>
<dbReference type="FunFam" id="1.10.630.10:FF:000018">
    <property type="entry name" value="Cytochrome P450 monooxygenase"/>
    <property type="match status" value="1"/>
</dbReference>
<proteinExistence type="inferred from homology"/>
<keyword evidence="8" id="KW-1185">Reference proteome</keyword>
<evidence type="ECO:0000256" key="1">
    <source>
        <dbReference type="ARBA" id="ARBA00010617"/>
    </source>
</evidence>
<dbReference type="PANTHER" id="PTHR46696">
    <property type="entry name" value="P450, PUTATIVE (EUROFUNG)-RELATED"/>
    <property type="match status" value="1"/>
</dbReference>
<dbReference type="SUPFAM" id="SSF48264">
    <property type="entry name" value="Cytochrome P450"/>
    <property type="match status" value="1"/>
</dbReference>
<dbReference type="GO" id="GO:0005506">
    <property type="term" value="F:iron ion binding"/>
    <property type="evidence" value="ECO:0007669"/>
    <property type="project" value="InterPro"/>
</dbReference>
<keyword evidence="2" id="KW-0349">Heme</keyword>
<accession>A0A1V2I0P4</accession>
<reference evidence="8" key="1">
    <citation type="submission" date="2016-10" db="EMBL/GenBank/DDBJ databases">
        <title>Frankia sp. NRRL B-16386 Genome sequencing.</title>
        <authorList>
            <person name="Ghodhbane-Gtari F."/>
            <person name="Swanson E."/>
            <person name="Gueddou A."/>
            <person name="Hezbri K."/>
            <person name="Ktari K."/>
            <person name="Nouioui I."/>
            <person name="Morris K."/>
            <person name="Simpson S."/>
            <person name="Abebe-Akele F."/>
            <person name="Thomas K."/>
            <person name="Gtari M."/>
            <person name="Tisa L.S."/>
        </authorList>
    </citation>
    <scope>NUCLEOTIDE SEQUENCE [LARGE SCALE GENOMIC DNA]</scope>
    <source>
        <strain evidence="8">NRRL B-16386</strain>
    </source>
</reference>
<dbReference type="PRINTS" id="PR00359">
    <property type="entry name" value="BP450"/>
</dbReference>
<evidence type="ECO:0000313" key="8">
    <source>
        <dbReference type="Proteomes" id="UP000188929"/>
    </source>
</evidence>
<evidence type="ECO:0000256" key="4">
    <source>
        <dbReference type="ARBA" id="ARBA00023002"/>
    </source>
</evidence>
<dbReference type="Proteomes" id="UP000188929">
    <property type="component" value="Unassembled WGS sequence"/>
</dbReference>
<dbReference type="Gene3D" id="1.10.630.10">
    <property type="entry name" value="Cytochrome P450"/>
    <property type="match status" value="1"/>
</dbReference>
<gene>
    <name evidence="7" type="ORF">BL253_34430</name>
</gene>
<dbReference type="EMBL" id="MOMC01000096">
    <property type="protein sequence ID" value="ONH22898.1"/>
    <property type="molecule type" value="Genomic_DNA"/>
</dbReference>
<evidence type="ECO:0000256" key="5">
    <source>
        <dbReference type="ARBA" id="ARBA00023004"/>
    </source>
</evidence>
<dbReference type="GO" id="GO:0036199">
    <property type="term" value="F:cholest-4-en-3-one 26-monooxygenase activity"/>
    <property type="evidence" value="ECO:0007669"/>
    <property type="project" value="TreeGrafter"/>
</dbReference>
<organism evidence="7 8">
    <name type="scientific">Pseudofrankia asymbiotica</name>
    <dbReference type="NCBI Taxonomy" id="1834516"/>
    <lineage>
        <taxon>Bacteria</taxon>
        <taxon>Bacillati</taxon>
        <taxon>Actinomycetota</taxon>
        <taxon>Actinomycetes</taxon>
        <taxon>Frankiales</taxon>
        <taxon>Frankiaceae</taxon>
        <taxon>Pseudofrankia</taxon>
    </lineage>
</organism>
<dbReference type="GO" id="GO:0008395">
    <property type="term" value="F:steroid hydroxylase activity"/>
    <property type="evidence" value="ECO:0007669"/>
    <property type="project" value="TreeGrafter"/>
</dbReference>
<evidence type="ECO:0008006" key="9">
    <source>
        <dbReference type="Google" id="ProtNLM"/>
    </source>
</evidence>
<evidence type="ECO:0000256" key="6">
    <source>
        <dbReference type="ARBA" id="ARBA00023033"/>
    </source>
</evidence>
<dbReference type="GO" id="GO:0006707">
    <property type="term" value="P:cholesterol catabolic process"/>
    <property type="evidence" value="ECO:0007669"/>
    <property type="project" value="TreeGrafter"/>
</dbReference>
<dbReference type="InterPro" id="IPR002397">
    <property type="entry name" value="Cyt_P450_B"/>
</dbReference>
<name>A0A1V2I0P4_9ACTN</name>
<dbReference type="PANTHER" id="PTHR46696:SF4">
    <property type="entry name" value="BIOTIN BIOSYNTHESIS CYTOCHROME P450"/>
    <property type="match status" value="1"/>
</dbReference>
<evidence type="ECO:0000256" key="3">
    <source>
        <dbReference type="ARBA" id="ARBA00022723"/>
    </source>
</evidence>
<keyword evidence="5" id="KW-0408">Iron</keyword>
<keyword evidence="6" id="KW-0503">Monooxygenase</keyword>
<evidence type="ECO:0000313" key="7">
    <source>
        <dbReference type="EMBL" id="ONH22898.1"/>
    </source>
</evidence>